<evidence type="ECO:0000256" key="1">
    <source>
        <dbReference type="ARBA" id="ARBA00007074"/>
    </source>
</evidence>
<name>A0ABV2CQ68_9RHOO</name>
<sequence>MLATLAACSSVPAEKPQTGSRGSSSRGYATPEQQAQANEIVMQAMALLDTGYRFGGRNPEAGLDCSGMVSLVVEKVTGRRLPHNAAQIAAQTRQISADEMRPGDFVFFNTSGKPFSHMGIYLGDGRFVHAPSSRGKVRLESLDLAYFSTRFTGARTLFGD</sequence>
<evidence type="ECO:0000256" key="3">
    <source>
        <dbReference type="ARBA" id="ARBA00022801"/>
    </source>
</evidence>
<dbReference type="Gene3D" id="3.90.1720.10">
    <property type="entry name" value="endopeptidase domain like (from Nostoc punctiforme)"/>
    <property type="match status" value="1"/>
</dbReference>
<evidence type="ECO:0000313" key="8">
    <source>
        <dbReference type="Proteomes" id="UP001548590"/>
    </source>
</evidence>
<keyword evidence="8" id="KW-1185">Reference proteome</keyword>
<feature type="compositionally biased region" description="Polar residues" evidence="5">
    <location>
        <begin position="17"/>
        <end position="32"/>
    </location>
</feature>
<dbReference type="EMBL" id="JBEWLZ010000004">
    <property type="protein sequence ID" value="MET1490065.1"/>
    <property type="molecule type" value="Genomic_DNA"/>
</dbReference>
<feature type="domain" description="NlpC/P60" evidence="6">
    <location>
        <begin position="34"/>
        <end position="158"/>
    </location>
</feature>
<dbReference type="Proteomes" id="UP001548590">
    <property type="component" value="Unassembled WGS sequence"/>
</dbReference>
<protein>
    <submittedName>
        <fullName evidence="7">C40 family peptidase</fullName>
    </submittedName>
</protein>
<comment type="caution">
    <text evidence="7">The sequence shown here is derived from an EMBL/GenBank/DDBJ whole genome shotgun (WGS) entry which is preliminary data.</text>
</comment>
<dbReference type="Pfam" id="PF00877">
    <property type="entry name" value="NLPC_P60"/>
    <property type="match status" value="1"/>
</dbReference>
<comment type="similarity">
    <text evidence="1">Belongs to the peptidase C40 family.</text>
</comment>
<dbReference type="InterPro" id="IPR051202">
    <property type="entry name" value="Peptidase_C40"/>
</dbReference>
<accession>A0ABV2CQ68</accession>
<organism evidence="7 8">
    <name type="scientific">Uliginosibacterium paludis</name>
    <dbReference type="NCBI Taxonomy" id="1615952"/>
    <lineage>
        <taxon>Bacteria</taxon>
        <taxon>Pseudomonadati</taxon>
        <taxon>Pseudomonadota</taxon>
        <taxon>Betaproteobacteria</taxon>
        <taxon>Rhodocyclales</taxon>
        <taxon>Zoogloeaceae</taxon>
        <taxon>Uliginosibacterium</taxon>
    </lineage>
</organism>
<proteinExistence type="inferred from homology"/>
<evidence type="ECO:0000256" key="5">
    <source>
        <dbReference type="SAM" id="MobiDB-lite"/>
    </source>
</evidence>
<dbReference type="InterPro" id="IPR038765">
    <property type="entry name" value="Papain-like_cys_pep_sf"/>
</dbReference>
<dbReference type="PANTHER" id="PTHR47053">
    <property type="entry name" value="MUREIN DD-ENDOPEPTIDASE MEPH-RELATED"/>
    <property type="match status" value="1"/>
</dbReference>
<dbReference type="RefSeq" id="WP_345923512.1">
    <property type="nucleotide sequence ID" value="NZ_JBDIVF010000001.1"/>
</dbReference>
<evidence type="ECO:0000256" key="4">
    <source>
        <dbReference type="ARBA" id="ARBA00022807"/>
    </source>
</evidence>
<gene>
    <name evidence="7" type="ORF">ABVT11_09525</name>
</gene>
<evidence type="ECO:0000256" key="2">
    <source>
        <dbReference type="ARBA" id="ARBA00022670"/>
    </source>
</evidence>
<keyword evidence="4" id="KW-0788">Thiol protease</keyword>
<keyword evidence="3" id="KW-0378">Hydrolase</keyword>
<evidence type="ECO:0000313" key="7">
    <source>
        <dbReference type="EMBL" id="MET1490065.1"/>
    </source>
</evidence>
<dbReference type="SUPFAM" id="SSF54001">
    <property type="entry name" value="Cysteine proteinases"/>
    <property type="match status" value="1"/>
</dbReference>
<dbReference type="PROSITE" id="PS51935">
    <property type="entry name" value="NLPC_P60"/>
    <property type="match status" value="1"/>
</dbReference>
<dbReference type="InterPro" id="IPR000064">
    <property type="entry name" value="NLP_P60_dom"/>
</dbReference>
<dbReference type="PANTHER" id="PTHR47053:SF1">
    <property type="entry name" value="MUREIN DD-ENDOPEPTIDASE MEPH-RELATED"/>
    <property type="match status" value="1"/>
</dbReference>
<reference evidence="7 8" key="1">
    <citation type="submission" date="2024-07" db="EMBL/GenBank/DDBJ databases">
        <title>Uliginosibacterium paludis KCTC:42655.</title>
        <authorList>
            <person name="Kim M.K."/>
        </authorList>
    </citation>
    <scope>NUCLEOTIDE SEQUENCE [LARGE SCALE GENOMIC DNA]</scope>
    <source>
        <strain evidence="7 8">KCTC 42655</strain>
    </source>
</reference>
<feature type="region of interest" description="Disordered" evidence="5">
    <location>
        <begin position="1"/>
        <end position="32"/>
    </location>
</feature>
<evidence type="ECO:0000259" key="6">
    <source>
        <dbReference type="PROSITE" id="PS51935"/>
    </source>
</evidence>
<keyword evidence="2" id="KW-0645">Protease</keyword>